<dbReference type="SUPFAM" id="SSF56672">
    <property type="entry name" value="DNA/RNA polymerases"/>
    <property type="match status" value="1"/>
</dbReference>
<evidence type="ECO:0000259" key="1">
    <source>
        <dbReference type="Pfam" id="PF07727"/>
    </source>
</evidence>
<reference evidence="2 3" key="1">
    <citation type="submission" date="2024-04" db="EMBL/GenBank/DDBJ databases">
        <authorList>
            <person name="Fracassetti M."/>
        </authorList>
    </citation>
    <scope>NUCLEOTIDE SEQUENCE [LARGE SCALE GENOMIC DNA]</scope>
</reference>
<evidence type="ECO:0000313" key="3">
    <source>
        <dbReference type="Proteomes" id="UP001497516"/>
    </source>
</evidence>
<dbReference type="PANTHER" id="PTHR11439">
    <property type="entry name" value="GAG-POL-RELATED RETROTRANSPOSON"/>
    <property type="match status" value="1"/>
</dbReference>
<dbReference type="InterPro" id="IPR043502">
    <property type="entry name" value="DNA/RNA_pol_sf"/>
</dbReference>
<name>A0AAV2ECV6_9ROSI</name>
<evidence type="ECO:0000313" key="2">
    <source>
        <dbReference type="EMBL" id="CAL1383778.1"/>
    </source>
</evidence>
<proteinExistence type="predicted"/>
<dbReference type="PANTHER" id="PTHR11439:SF463">
    <property type="entry name" value="REVERSE TRANSCRIPTASE TY1_COPIA-TYPE DOMAIN-CONTAINING PROTEIN"/>
    <property type="match status" value="1"/>
</dbReference>
<dbReference type="Pfam" id="PF07727">
    <property type="entry name" value="RVT_2"/>
    <property type="match status" value="1"/>
</dbReference>
<gene>
    <name evidence="2" type="ORF">LTRI10_LOCUS25029</name>
</gene>
<dbReference type="InterPro" id="IPR013103">
    <property type="entry name" value="RVT_2"/>
</dbReference>
<dbReference type="Proteomes" id="UP001497516">
    <property type="component" value="Chromosome 4"/>
</dbReference>
<organism evidence="2 3">
    <name type="scientific">Linum trigynum</name>
    <dbReference type="NCBI Taxonomy" id="586398"/>
    <lineage>
        <taxon>Eukaryota</taxon>
        <taxon>Viridiplantae</taxon>
        <taxon>Streptophyta</taxon>
        <taxon>Embryophyta</taxon>
        <taxon>Tracheophyta</taxon>
        <taxon>Spermatophyta</taxon>
        <taxon>Magnoliopsida</taxon>
        <taxon>eudicotyledons</taxon>
        <taxon>Gunneridae</taxon>
        <taxon>Pentapetalae</taxon>
        <taxon>rosids</taxon>
        <taxon>fabids</taxon>
        <taxon>Malpighiales</taxon>
        <taxon>Linaceae</taxon>
        <taxon>Linum</taxon>
    </lineage>
</organism>
<dbReference type="EMBL" id="OZ034817">
    <property type="protein sequence ID" value="CAL1383778.1"/>
    <property type="molecule type" value="Genomic_DNA"/>
</dbReference>
<accession>A0AAV2ECV6</accession>
<feature type="domain" description="Reverse transcriptase Ty1/copia-type" evidence="1">
    <location>
        <begin position="2"/>
        <end position="171"/>
    </location>
</feature>
<protein>
    <recommendedName>
        <fullName evidence="1">Reverse transcriptase Ty1/copia-type domain-containing protein</fullName>
    </recommendedName>
</protein>
<keyword evidence="3" id="KW-1185">Reference proteome</keyword>
<dbReference type="AlphaFoldDB" id="A0AAV2ECV6"/>
<sequence>MRNWHVHQLDVNNAFLHGDLQEEVYMTLPKGCTPPTGFKHPVCKLKKSLYGLKLASRQWFSKLTDKLLHLKFIQSKTGHSLFYKATESTYTCILIYVDDLLLGGNDLQEIQLLKQELHTAFSIKYLGSLRFFLGIEVARNNKGIHLSQRKYTLEIIEESQLLDSKKVSTPMDYKTHLSSECETPYPDPEFYRTLVGKLIYLTTTRPDISYATQQVSHFMSNPSIQHFKAVQRILRYLKSAPATSLFFPASAEFHLKAYTDSD</sequence>